<feature type="signal peptide" evidence="2">
    <location>
        <begin position="1"/>
        <end position="28"/>
    </location>
</feature>
<dbReference type="EMBL" id="JAVHJL010000005">
    <property type="protein sequence ID" value="KAK6503406.1"/>
    <property type="molecule type" value="Genomic_DNA"/>
</dbReference>
<sequence>MGLSIKLPAVARALVVISALQILYLAAAKPVEIFEVPKASAPSKNQAKSLAKPDAQPSNSDDHDGQAQYYNSSKIAEIPAINGTLPLNSSIDLQTEKRAGLERPVNLPGGFYIADMIVECQSPQYLMTLSPADYEAMDYLGFVRMGRISHYPNWAEFVSSRNIEQILEFFWAKAAKCQECHCLAGIDRDGRADRDGVRFALERGDEDSECPTDDFALKCMLWYQCMCKEFLFYGGDPMKGQRTGRLHYGYGKGKYLRGPAGRELTAIQKGLFGGGATLPRRKGGSRDLEELRNGESFLRALTARTKKPYHLEGPESGMGWDLEDTLAAVRNDFAWDIGQLQGSSRFLRKKRDDGEEDQPDEATALEFDGTTSASKAQGGNDFTPNNNPVDRTDGPVDEQNK</sequence>
<evidence type="ECO:0000313" key="3">
    <source>
        <dbReference type="EMBL" id="KAK6503406.1"/>
    </source>
</evidence>
<dbReference type="AlphaFoldDB" id="A0AAV9W8L1"/>
<feature type="compositionally biased region" description="Polar residues" evidence="1">
    <location>
        <begin position="369"/>
        <end position="389"/>
    </location>
</feature>
<evidence type="ECO:0000313" key="4">
    <source>
        <dbReference type="Proteomes" id="UP001370758"/>
    </source>
</evidence>
<protein>
    <submittedName>
        <fullName evidence="3">Uncharacterized protein</fullName>
    </submittedName>
</protein>
<evidence type="ECO:0000256" key="2">
    <source>
        <dbReference type="SAM" id="SignalP"/>
    </source>
</evidence>
<keyword evidence="2" id="KW-0732">Signal</keyword>
<keyword evidence="4" id="KW-1185">Reference proteome</keyword>
<accession>A0AAV9W8L1</accession>
<dbReference type="Proteomes" id="UP001370758">
    <property type="component" value="Unassembled WGS sequence"/>
</dbReference>
<name>A0AAV9W8L1_9PEZI</name>
<proteinExistence type="predicted"/>
<organism evidence="3 4">
    <name type="scientific">Arthrobotrys musiformis</name>
    <dbReference type="NCBI Taxonomy" id="47236"/>
    <lineage>
        <taxon>Eukaryota</taxon>
        <taxon>Fungi</taxon>
        <taxon>Dikarya</taxon>
        <taxon>Ascomycota</taxon>
        <taxon>Pezizomycotina</taxon>
        <taxon>Orbiliomycetes</taxon>
        <taxon>Orbiliales</taxon>
        <taxon>Orbiliaceae</taxon>
        <taxon>Arthrobotrys</taxon>
    </lineage>
</organism>
<reference evidence="3 4" key="1">
    <citation type="submission" date="2023-08" db="EMBL/GenBank/DDBJ databases">
        <authorList>
            <person name="Palmer J.M."/>
        </authorList>
    </citation>
    <scope>NUCLEOTIDE SEQUENCE [LARGE SCALE GENOMIC DNA]</scope>
    <source>
        <strain evidence="3 4">TWF481</strain>
    </source>
</reference>
<gene>
    <name evidence="3" type="ORF">TWF481_008426</name>
</gene>
<evidence type="ECO:0000256" key="1">
    <source>
        <dbReference type="SAM" id="MobiDB-lite"/>
    </source>
</evidence>
<feature type="compositionally biased region" description="Basic and acidic residues" evidence="1">
    <location>
        <begin position="390"/>
        <end position="401"/>
    </location>
</feature>
<feature type="region of interest" description="Disordered" evidence="1">
    <location>
        <begin position="44"/>
        <end position="66"/>
    </location>
</feature>
<feature type="chain" id="PRO_5043922908" evidence="2">
    <location>
        <begin position="29"/>
        <end position="401"/>
    </location>
</feature>
<comment type="caution">
    <text evidence="3">The sequence shown here is derived from an EMBL/GenBank/DDBJ whole genome shotgun (WGS) entry which is preliminary data.</text>
</comment>
<feature type="region of interest" description="Disordered" evidence="1">
    <location>
        <begin position="346"/>
        <end position="401"/>
    </location>
</feature>